<proteinExistence type="predicted"/>
<dbReference type="Pfam" id="PF14534">
    <property type="entry name" value="DUF4440"/>
    <property type="match status" value="1"/>
</dbReference>
<evidence type="ECO:0000259" key="3">
    <source>
        <dbReference type="Pfam" id="PF14534"/>
    </source>
</evidence>
<dbReference type="RefSeq" id="WP_105352747.1">
    <property type="nucleotide sequence ID" value="NZ_PUIA01000035.1"/>
</dbReference>
<sequence>MKRLFAGLAVALLLCGSSWSQDANPAAPANTENGKKVQEDAAPASAEDAPDVGGAVVEIELVLTKDEAEILAAVDSYAAAFNKGDAKALAAHWTENGEYVTPGGDVLKGRQALEDDFATYFKENSGAKLELVDTQIKMLSPHVASETGVARVILEGQGPNETTYEAIHVKTADGWRIDTVKEEEAAQPAPTHYEQLQALEWMIGTWVDNSEEGITVETTGRWTTNNNFIVRTFRVFIQDQVDFEGTQVVGWDPSAGAIRSWTFDSDGGFGTGRWSNQGNRWTVQALNVLPDGRRASSTNIYDLMDENTIEFKSIGRQVDGELLPSIDTFTMVRAAE</sequence>
<dbReference type="OrthoDB" id="263788at2"/>
<feature type="domain" description="DUF4440" evidence="3">
    <location>
        <begin position="70"/>
        <end position="177"/>
    </location>
</feature>
<evidence type="ECO:0000256" key="1">
    <source>
        <dbReference type="SAM" id="MobiDB-lite"/>
    </source>
</evidence>
<accession>A0A2S8FLZ3</accession>
<feature type="signal peptide" evidence="2">
    <location>
        <begin position="1"/>
        <end position="22"/>
    </location>
</feature>
<dbReference type="Proteomes" id="UP000240009">
    <property type="component" value="Unassembled WGS sequence"/>
</dbReference>
<dbReference type="AlphaFoldDB" id="A0A2S8FLZ3"/>
<dbReference type="InterPro" id="IPR011944">
    <property type="entry name" value="Steroid_delta5-4_isomerase"/>
</dbReference>
<dbReference type="Gene3D" id="3.10.450.50">
    <property type="match status" value="1"/>
</dbReference>
<evidence type="ECO:0000313" key="5">
    <source>
        <dbReference type="Proteomes" id="UP000240009"/>
    </source>
</evidence>
<organism evidence="4 5">
    <name type="scientific">Blastopirellula marina</name>
    <dbReference type="NCBI Taxonomy" id="124"/>
    <lineage>
        <taxon>Bacteria</taxon>
        <taxon>Pseudomonadati</taxon>
        <taxon>Planctomycetota</taxon>
        <taxon>Planctomycetia</taxon>
        <taxon>Pirellulales</taxon>
        <taxon>Pirellulaceae</taxon>
        <taxon>Blastopirellula</taxon>
    </lineage>
</organism>
<dbReference type="InterPro" id="IPR027843">
    <property type="entry name" value="DUF4440"/>
</dbReference>
<dbReference type="SUPFAM" id="SSF54427">
    <property type="entry name" value="NTF2-like"/>
    <property type="match status" value="1"/>
</dbReference>
<comment type="caution">
    <text evidence="4">The sequence shown here is derived from an EMBL/GenBank/DDBJ whole genome shotgun (WGS) entry which is preliminary data.</text>
</comment>
<evidence type="ECO:0000313" key="4">
    <source>
        <dbReference type="EMBL" id="PQO33209.1"/>
    </source>
</evidence>
<gene>
    <name evidence="4" type="ORF">C5Y96_10155</name>
</gene>
<feature type="chain" id="PRO_5015510657" evidence="2">
    <location>
        <begin position="23"/>
        <end position="336"/>
    </location>
</feature>
<name>A0A2S8FLZ3_9BACT</name>
<keyword evidence="2" id="KW-0732">Signal</keyword>
<reference evidence="4 5" key="1">
    <citation type="submission" date="2018-02" db="EMBL/GenBank/DDBJ databases">
        <title>Comparative genomes isolates from brazilian mangrove.</title>
        <authorList>
            <person name="Araujo J.E."/>
            <person name="Taketani R.G."/>
            <person name="Silva M.C.P."/>
            <person name="Loureco M.V."/>
            <person name="Andreote F.D."/>
        </authorList>
    </citation>
    <scope>NUCLEOTIDE SEQUENCE [LARGE SCALE GENOMIC DNA]</scope>
    <source>
        <strain evidence="4 5">HEX-2 MGV</strain>
    </source>
</reference>
<dbReference type="NCBIfam" id="TIGR02246">
    <property type="entry name" value="SgcJ/EcaC family oxidoreductase"/>
    <property type="match status" value="1"/>
</dbReference>
<protein>
    <submittedName>
        <fullName evidence="4">DUF4440 domain-containing protein</fullName>
    </submittedName>
</protein>
<feature type="region of interest" description="Disordered" evidence="1">
    <location>
        <begin position="23"/>
        <end position="49"/>
    </location>
</feature>
<dbReference type="InterPro" id="IPR032710">
    <property type="entry name" value="NTF2-like_dom_sf"/>
</dbReference>
<evidence type="ECO:0000256" key="2">
    <source>
        <dbReference type="SAM" id="SignalP"/>
    </source>
</evidence>
<dbReference type="EMBL" id="PUIA01000035">
    <property type="protein sequence ID" value="PQO33209.1"/>
    <property type="molecule type" value="Genomic_DNA"/>
</dbReference>